<keyword evidence="3" id="KW-0804">Transcription</keyword>
<evidence type="ECO:0000256" key="2">
    <source>
        <dbReference type="ARBA" id="ARBA00023125"/>
    </source>
</evidence>
<dbReference type="Gene3D" id="1.10.357.10">
    <property type="entry name" value="Tetracycline Repressor, domain 2"/>
    <property type="match status" value="1"/>
</dbReference>
<evidence type="ECO:0000256" key="3">
    <source>
        <dbReference type="ARBA" id="ARBA00023163"/>
    </source>
</evidence>
<dbReference type="InterPro" id="IPR001647">
    <property type="entry name" value="HTH_TetR"/>
</dbReference>
<proteinExistence type="predicted"/>
<keyword evidence="1" id="KW-0805">Transcription regulation</keyword>
<dbReference type="SUPFAM" id="SSF46689">
    <property type="entry name" value="Homeodomain-like"/>
    <property type="match status" value="1"/>
</dbReference>
<dbReference type="Pfam" id="PF00440">
    <property type="entry name" value="TetR_N"/>
    <property type="match status" value="1"/>
</dbReference>
<evidence type="ECO:0000313" key="6">
    <source>
        <dbReference type="Proteomes" id="UP001597045"/>
    </source>
</evidence>
<evidence type="ECO:0000259" key="4">
    <source>
        <dbReference type="Pfam" id="PF00440"/>
    </source>
</evidence>
<dbReference type="InterPro" id="IPR050109">
    <property type="entry name" value="HTH-type_TetR-like_transc_reg"/>
</dbReference>
<dbReference type="Proteomes" id="UP001597045">
    <property type="component" value="Unassembled WGS sequence"/>
</dbReference>
<dbReference type="EMBL" id="JBHTIS010002374">
    <property type="protein sequence ID" value="MFD1049744.1"/>
    <property type="molecule type" value="Genomic_DNA"/>
</dbReference>
<evidence type="ECO:0000256" key="1">
    <source>
        <dbReference type="ARBA" id="ARBA00023015"/>
    </source>
</evidence>
<name>A0ABW3MJB0_9PSEU</name>
<keyword evidence="2" id="KW-0238">DNA-binding</keyword>
<feature type="domain" description="HTH tetR-type" evidence="4">
    <location>
        <begin position="8"/>
        <end position="52"/>
    </location>
</feature>
<organism evidence="5 6">
    <name type="scientific">Kibdelosporangium lantanae</name>
    <dbReference type="NCBI Taxonomy" id="1497396"/>
    <lineage>
        <taxon>Bacteria</taxon>
        <taxon>Bacillati</taxon>
        <taxon>Actinomycetota</taxon>
        <taxon>Actinomycetes</taxon>
        <taxon>Pseudonocardiales</taxon>
        <taxon>Pseudonocardiaceae</taxon>
        <taxon>Kibdelosporangium</taxon>
    </lineage>
</organism>
<evidence type="ECO:0000313" key="5">
    <source>
        <dbReference type="EMBL" id="MFD1049744.1"/>
    </source>
</evidence>
<dbReference type="PANTHER" id="PTHR30055">
    <property type="entry name" value="HTH-TYPE TRANSCRIPTIONAL REGULATOR RUTR"/>
    <property type="match status" value="1"/>
</dbReference>
<dbReference type="InterPro" id="IPR009057">
    <property type="entry name" value="Homeodomain-like_sf"/>
</dbReference>
<keyword evidence="6" id="KW-1185">Reference proteome</keyword>
<sequence length="237" mass="25436">MPCPCSAAAARAQFAARGFAAVRIDDIAAEVDLTRGAVYSNFPGKRALYFEVLAAEDPEPPPVGPPSSLREALSAFAMVTVTQATPLARDLMPQILAEDATRTAYAHLLRLDALLLGLHLERMQPVVLPPFRRVRMASMALTVVQGASQLHDVDPSLVEPFDVISACEALAELDLNDAWVPTELPPTSLAWSPPQAVDLLTGAEVDLDDVTFLGVHRLADAEEVARRHSTVVIVPTS</sequence>
<dbReference type="PANTHER" id="PTHR30055:SF234">
    <property type="entry name" value="HTH-TYPE TRANSCRIPTIONAL REGULATOR BETI"/>
    <property type="match status" value="1"/>
</dbReference>
<accession>A0ABW3MJB0</accession>
<reference evidence="6" key="1">
    <citation type="journal article" date="2019" name="Int. J. Syst. Evol. Microbiol.">
        <title>The Global Catalogue of Microorganisms (GCM) 10K type strain sequencing project: providing services to taxonomists for standard genome sequencing and annotation.</title>
        <authorList>
            <consortium name="The Broad Institute Genomics Platform"/>
            <consortium name="The Broad Institute Genome Sequencing Center for Infectious Disease"/>
            <person name="Wu L."/>
            <person name="Ma J."/>
        </authorList>
    </citation>
    <scope>NUCLEOTIDE SEQUENCE [LARGE SCALE GENOMIC DNA]</scope>
    <source>
        <strain evidence="6">JCM 31486</strain>
    </source>
</reference>
<protein>
    <submittedName>
        <fullName evidence="5">TetR/AcrR family transcriptional regulator</fullName>
    </submittedName>
</protein>
<comment type="caution">
    <text evidence="5">The sequence shown here is derived from an EMBL/GenBank/DDBJ whole genome shotgun (WGS) entry which is preliminary data.</text>
</comment>
<gene>
    <name evidence="5" type="ORF">ACFQ1S_31540</name>
</gene>
<feature type="non-terminal residue" evidence="5">
    <location>
        <position position="237"/>
    </location>
</feature>